<dbReference type="RefSeq" id="XP_013437897.1">
    <property type="nucleotide sequence ID" value="XM_013582443.1"/>
</dbReference>
<organism evidence="2 3">
    <name type="scientific">Eimeria necatrix</name>
    <dbReference type="NCBI Taxonomy" id="51315"/>
    <lineage>
        <taxon>Eukaryota</taxon>
        <taxon>Sar</taxon>
        <taxon>Alveolata</taxon>
        <taxon>Apicomplexa</taxon>
        <taxon>Conoidasida</taxon>
        <taxon>Coccidia</taxon>
        <taxon>Eucoccidiorida</taxon>
        <taxon>Eimeriorina</taxon>
        <taxon>Eimeriidae</taxon>
        <taxon>Eimeria</taxon>
    </lineage>
</organism>
<evidence type="ECO:0000313" key="3">
    <source>
        <dbReference type="Proteomes" id="UP000030754"/>
    </source>
</evidence>
<reference evidence="2" key="1">
    <citation type="submission" date="2013-10" db="EMBL/GenBank/DDBJ databases">
        <title>Genomic analysis of the causative agents of coccidiosis in chickens.</title>
        <authorList>
            <person name="Reid A.J."/>
            <person name="Blake D."/>
            <person name="Billington K."/>
            <person name="Browne H."/>
            <person name="Dunn M."/>
            <person name="Hung S."/>
            <person name="Kawahara F."/>
            <person name="Miranda-Saavedra D."/>
            <person name="Mourier T."/>
            <person name="Nagra H."/>
            <person name="Otto T.D."/>
            <person name="Rawlings N."/>
            <person name="Sanchez A."/>
            <person name="Sanders M."/>
            <person name="Subramaniam C."/>
            <person name="Tay Y."/>
            <person name="Dear P."/>
            <person name="Doerig C."/>
            <person name="Gruber A."/>
            <person name="Parkinson J."/>
            <person name="Shirley M."/>
            <person name="Wan K.L."/>
            <person name="Berriman M."/>
            <person name="Tomley F."/>
            <person name="Pain A."/>
        </authorList>
    </citation>
    <scope>NUCLEOTIDE SEQUENCE [LARGE SCALE GENOMIC DNA]</scope>
    <source>
        <strain evidence="2">Houghton</strain>
    </source>
</reference>
<dbReference type="VEuPathDB" id="ToxoDB:ENH_00068410"/>
<dbReference type="Proteomes" id="UP000030754">
    <property type="component" value="Unassembled WGS sequence"/>
</dbReference>
<evidence type="ECO:0000256" key="1">
    <source>
        <dbReference type="SAM" id="MobiDB-lite"/>
    </source>
</evidence>
<sequence>MMGGPQRGPPESQQHGGFSDSGEAAQVVNAYYCKSVPPMPDPWREPNASDDLIGLHPERLAFVKQQEAHFTSRLRLATLRPRAVYGPGLLSNTLPHQTKFFCLHQPLPPLPIPEAHRYHRFTLVDLLEHDAPEVKAEAGTEELSFFHSLSGSSSSSSSSSDKSAKAAAANVAAFLLSAARTAALGEHAFRKVPIQQQQQQQQQPVAGSSLLRSFSAQSIRQQQLQQQHSSSSSAIGAASSVSSRRGRADSYVSSNVQRQLQQKPHMHHQQQLYAQQQPQQQGMLPQQQGMLPQQQGMLPPQQQEWSTLSEARQEKRRKPKRRKLEDW</sequence>
<accession>U6N694</accession>
<feature type="compositionally biased region" description="Basic residues" evidence="1">
    <location>
        <begin position="314"/>
        <end position="327"/>
    </location>
</feature>
<dbReference type="AlphaFoldDB" id="U6N694"/>
<dbReference type="GeneID" id="25476974"/>
<proteinExistence type="predicted"/>
<name>U6N694_9EIME</name>
<feature type="region of interest" description="Disordered" evidence="1">
    <location>
        <begin position="1"/>
        <end position="20"/>
    </location>
</feature>
<feature type="compositionally biased region" description="Low complexity" evidence="1">
    <location>
        <begin position="217"/>
        <end position="243"/>
    </location>
</feature>
<protein>
    <submittedName>
        <fullName evidence="2">Uncharacterized protein</fullName>
    </submittedName>
</protein>
<keyword evidence="3" id="KW-1185">Reference proteome</keyword>
<reference evidence="2" key="2">
    <citation type="submission" date="2013-10" db="EMBL/GenBank/DDBJ databases">
        <authorList>
            <person name="Aslett M."/>
        </authorList>
    </citation>
    <scope>NUCLEOTIDE SEQUENCE [LARGE SCALE GENOMIC DNA]</scope>
    <source>
        <strain evidence="2">Houghton</strain>
    </source>
</reference>
<dbReference type="OrthoDB" id="348106at2759"/>
<dbReference type="EMBL" id="HG725721">
    <property type="protein sequence ID" value="CDJ69430.1"/>
    <property type="molecule type" value="Genomic_DNA"/>
</dbReference>
<gene>
    <name evidence="2" type="ORF">ENH_00068410</name>
</gene>
<feature type="compositionally biased region" description="Polar residues" evidence="1">
    <location>
        <begin position="251"/>
        <end position="262"/>
    </location>
</feature>
<feature type="region of interest" description="Disordered" evidence="1">
    <location>
        <begin position="217"/>
        <end position="327"/>
    </location>
</feature>
<feature type="compositionally biased region" description="Low complexity" evidence="1">
    <location>
        <begin position="269"/>
        <end position="303"/>
    </location>
</feature>
<evidence type="ECO:0000313" key="2">
    <source>
        <dbReference type="EMBL" id="CDJ69430.1"/>
    </source>
</evidence>